<organism evidence="2 3">
    <name type="scientific">Dovyalis caffra</name>
    <dbReference type="NCBI Taxonomy" id="77055"/>
    <lineage>
        <taxon>Eukaryota</taxon>
        <taxon>Viridiplantae</taxon>
        <taxon>Streptophyta</taxon>
        <taxon>Embryophyta</taxon>
        <taxon>Tracheophyta</taxon>
        <taxon>Spermatophyta</taxon>
        <taxon>Magnoliopsida</taxon>
        <taxon>eudicotyledons</taxon>
        <taxon>Gunneridae</taxon>
        <taxon>Pentapetalae</taxon>
        <taxon>rosids</taxon>
        <taxon>fabids</taxon>
        <taxon>Malpighiales</taxon>
        <taxon>Salicaceae</taxon>
        <taxon>Flacourtieae</taxon>
        <taxon>Dovyalis</taxon>
    </lineage>
</organism>
<name>A0AAV1RP54_9ROSI</name>
<evidence type="ECO:0000313" key="3">
    <source>
        <dbReference type="Proteomes" id="UP001314170"/>
    </source>
</evidence>
<gene>
    <name evidence="2" type="ORF">DCAF_LOCUS12254</name>
</gene>
<feature type="coiled-coil region" evidence="1">
    <location>
        <begin position="78"/>
        <end position="112"/>
    </location>
</feature>
<reference evidence="2 3" key="1">
    <citation type="submission" date="2024-01" db="EMBL/GenBank/DDBJ databases">
        <authorList>
            <person name="Waweru B."/>
        </authorList>
    </citation>
    <scope>NUCLEOTIDE SEQUENCE [LARGE SCALE GENOMIC DNA]</scope>
</reference>
<sequence>MRDLRGLAPILEDLCAKYGDIIPESTFQRSGLRTIYVNTLCEMIMGMCTTRVSDISEEELSFWWRHLKTLQFIVKKNNEDIDREIKDVSQDIKELEAKVVAQKEKLVALEEIRKGKKIEVAEFSCLHEVEMFSCIDSGISHKFFIPVYLKQMCIASREVGNYYMAYKHFIEKLDSSTYYSSLTLWEGNEDAVNELKRFFSFSEDENIELKAF</sequence>
<accession>A0AAV1RP54</accession>
<dbReference type="EMBL" id="CAWUPB010001010">
    <property type="protein sequence ID" value="CAK7337227.1"/>
    <property type="molecule type" value="Genomic_DNA"/>
</dbReference>
<dbReference type="Proteomes" id="UP001314170">
    <property type="component" value="Unassembled WGS sequence"/>
</dbReference>
<keyword evidence="1" id="KW-0175">Coiled coil</keyword>
<evidence type="ECO:0000256" key="1">
    <source>
        <dbReference type="SAM" id="Coils"/>
    </source>
</evidence>
<comment type="caution">
    <text evidence="2">The sequence shown here is derived from an EMBL/GenBank/DDBJ whole genome shotgun (WGS) entry which is preliminary data.</text>
</comment>
<keyword evidence="3" id="KW-1185">Reference proteome</keyword>
<protein>
    <submittedName>
        <fullName evidence="2">Uncharacterized protein</fullName>
    </submittedName>
</protein>
<dbReference type="AlphaFoldDB" id="A0AAV1RP54"/>
<evidence type="ECO:0000313" key="2">
    <source>
        <dbReference type="EMBL" id="CAK7337227.1"/>
    </source>
</evidence>
<proteinExistence type="predicted"/>